<dbReference type="InterPro" id="IPR020082">
    <property type="entry name" value="S-Ado-L-homoCys_hydrolase_CS"/>
</dbReference>
<dbReference type="EMBL" id="LT719092">
    <property type="protein sequence ID" value="SJK84253.1"/>
    <property type="molecule type" value="Genomic_DNA"/>
</dbReference>
<dbReference type="SMART" id="SM00997">
    <property type="entry name" value="AdoHcyase_NAD"/>
    <property type="match status" value="1"/>
</dbReference>
<comment type="subcellular location">
    <subcellularLocation>
        <location evidence="4">Cytoplasm</location>
    </subcellularLocation>
</comment>
<dbReference type="GO" id="GO:0071269">
    <property type="term" value="P:L-homocysteine biosynthetic process"/>
    <property type="evidence" value="ECO:0007669"/>
    <property type="project" value="UniProtKB-UniRule"/>
</dbReference>
<feature type="binding site" evidence="4">
    <location>
        <position position="173"/>
    </location>
    <ligand>
        <name>substrate</name>
    </ligand>
</feature>
<dbReference type="EMBL" id="LT671858">
    <property type="protein sequence ID" value="SIM40927.1"/>
    <property type="molecule type" value="Genomic_DNA"/>
</dbReference>
<feature type="binding site" evidence="4">
    <location>
        <position position="118"/>
    </location>
    <ligand>
        <name>substrate</name>
    </ligand>
</feature>
<accession>A0A1N5SY94</accession>
<keyword evidence="2 4" id="KW-0554">One-carbon metabolism</keyword>
<dbReference type="InterPro" id="IPR015878">
    <property type="entry name" value="Ado_hCys_hydrolase_NAD-bd"/>
</dbReference>
<feature type="binding site" evidence="5">
    <location>
        <position position="340"/>
    </location>
    <ligand>
        <name>NAD(+)</name>
        <dbReference type="ChEBI" id="CHEBI:57540"/>
    </ligand>
</feature>
<evidence type="ECO:0000256" key="6">
    <source>
        <dbReference type="RuleBase" id="RU004166"/>
    </source>
</evidence>
<dbReference type="PANTHER" id="PTHR23420">
    <property type="entry name" value="ADENOSYLHOMOCYSTEINASE"/>
    <property type="match status" value="1"/>
</dbReference>
<feature type="binding site" evidence="4">
    <location>
        <position position="178"/>
    </location>
    <ligand>
        <name>NAD(+)</name>
        <dbReference type="ChEBI" id="CHEBI:57540"/>
    </ligand>
</feature>
<dbReference type="HAMAP" id="MF_00563">
    <property type="entry name" value="AdoHcyase"/>
    <property type="match status" value="1"/>
</dbReference>
<feature type="binding site" evidence="4 5">
    <location>
        <begin position="144"/>
        <end position="146"/>
    </location>
    <ligand>
        <name>NAD(+)</name>
        <dbReference type="ChEBI" id="CHEBI:57540"/>
    </ligand>
</feature>
<gene>
    <name evidence="4" type="primary">ahcY</name>
    <name evidence="9" type="ORF">CPM_0368</name>
    <name evidence="8" type="ORF">CSP5_0396</name>
</gene>
<dbReference type="InterPro" id="IPR000043">
    <property type="entry name" value="Adenosylhomocysteinase-like"/>
</dbReference>
<dbReference type="GO" id="GO:0005829">
    <property type="term" value="C:cytosol"/>
    <property type="evidence" value="ECO:0007669"/>
    <property type="project" value="TreeGrafter"/>
</dbReference>
<feature type="binding site" evidence="4">
    <location>
        <begin position="207"/>
        <end position="212"/>
    </location>
    <ligand>
        <name>NAD(+)</name>
        <dbReference type="ChEBI" id="CHEBI:57540"/>
    </ligand>
</feature>
<dbReference type="SUPFAM" id="SSF52283">
    <property type="entry name" value="Formate/glycerate dehydrogenase catalytic domain-like"/>
    <property type="match status" value="1"/>
</dbReference>
<dbReference type="GO" id="GO:0004013">
    <property type="term" value="F:adenosylhomocysteinase activity"/>
    <property type="evidence" value="ECO:0007669"/>
    <property type="project" value="UniProtKB-UniRule"/>
</dbReference>
<feature type="binding site" evidence="4">
    <location>
        <position position="177"/>
    </location>
    <ligand>
        <name>substrate</name>
    </ligand>
</feature>
<dbReference type="EC" id="3.13.2.1" evidence="4"/>
<keyword evidence="4" id="KW-0963">Cytoplasm</keyword>
<evidence type="ECO:0000313" key="8">
    <source>
        <dbReference type="EMBL" id="SIM40927.1"/>
    </source>
</evidence>
<dbReference type="CDD" id="cd00401">
    <property type="entry name" value="SAHH"/>
    <property type="match status" value="1"/>
</dbReference>
<dbReference type="PROSITE" id="PS00739">
    <property type="entry name" value="ADOHCYASE_2"/>
    <property type="match status" value="1"/>
</dbReference>
<evidence type="ECO:0000313" key="11">
    <source>
        <dbReference type="Proteomes" id="UP000195607"/>
    </source>
</evidence>
<evidence type="ECO:0000256" key="4">
    <source>
        <dbReference type="HAMAP-Rule" id="MF_00563"/>
    </source>
</evidence>
<evidence type="ECO:0000313" key="9">
    <source>
        <dbReference type="EMBL" id="SJK84253.1"/>
    </source>
</evidence>
<dbReference type="Gene3D" id="3.40.50.720">
    <property type="entry name" value="NAD(P)-binding Rossmann-like Domain"/>
    <property type="match status" value="1"/>
</dbReference>
<keyword evidence="10" id="KW-1185">Reference proteome</keyword>
<evidence type="ECO:0000256" key="3">
    <source>
        <dbReference type="ARBA" id="ARBA00023027"/>
    </source>
</evidence>
<keyword evidence="4 8" id="KW-0378">Hydrolase</keyword>
<dbReference type="NCBIfam" id="NF004005">
    <property type="entry name" value="PRK05476.2-3"/>
    <property type="match status" value="1"/>
</dbReference>
<dbReference type="KEGG" id="cdiv:CPM_0368"/>
<reference evidence="9" key="3">
    <citation type="submission" date="2016-06" db="EMBL/GenBank/DDBJ databases">
        <authorList>
            <person name="Olsen C.W."/>
            <person name="Carey S."/>
            <person name="Hinshaw L."/>
            <person name="Karasin A.I."/>
        </authorList>
    </citation>
    <scope>NUCLEOTIDE SEQUENCE [LARGE SCALE GENOMIC DNA]</scope>
    <source>
        <strain evidence="9">PM4</strain>
    </source>
</reference>
<comment type="caution">
    <text evidence="4">Lacks conserved residue(s) required for the propagation of feature annotation.</text>
</comment>
<evidence type="ECO:0000313" key="10">
    <source>
        <dbReference type="Proteomes" id="UP000187822"/>
    </source>
</evidence>
<feature type="binding site" evidence="4 5">
    <location>
        <position position="230"/>
    </location>
    <ligand>
        <name>NAD(+)</name>
        <dbReference type="ChEBI" id="CHEBI:57540"/>
    </ligand>
</feature>
<protein>
    <recommendedName>
        <fullName evidence="4">Adenosylhomocysteinase</fullName>
        <ecNumber evidence="4">3.13.2.1</ecNumber>
    </recommendedName>
    <alternativeName>
        <fullName evidence="4">S-adenosyl-L-homocysteine hydrolase</fullName>
        <shortName evidence="4">AdoHcyase</shortName>
    </alternativeName>
</protein>
<evidence type="ECO:0000259" key="7">
    <source>
        <dbReference type="SMART" id="SM00997"/>
    </source>
</evidence>
<dbReference type="Proteomes" id="UP000187822">
    <property type="component" value="Chromosome I"/>
</dbReference>
<dbReference type="UniPathway" id="UPA00314">
    <property type="reaction ID" value="UER00076"/>
</dbReference>
<dbReference type="PIRSF" id="PIRSF001109">
    <property type="entry name" value="Ad_hcy_hydrolase"/>
    <property type="match status" value="1"/>
</dbReference>
<dbReference type="SMART" id="SM00996">
    <property type="entry name" value="AdoHcyase"/>
    <property type="match status" value="1"/>
</dbReference>
<evidence type="ECO:0000256" key="2">
    <source>
        <dbReference type="ARBA" id="ARBA00022563"/>
    </source>
</evidence>
<dbReference type="AlphaFoldDB" id="A0A1N5SY94"/>
<reference evidence="10" key="2">
    <citation type="submission" date="2016-06" db="EMBL/GenBank/DDBJ databases">
        <authorList>
            <person name="Toshchakov V.S."/>
        </authorList>
    </citation>
    <scope>NUCLEOTIDE SEQUENCE [LARGE SCALE GENOMIC DNA]</scope>
    <source>
        <strain>PM4 (JCM 30641</strain>
        <strain evidence="10">\VKM B-2940)</strain>
    </source>
</reference>
<feature type="binding site" evidence="4 5">
    <location>
        <begin position="286"/>
        <end position="288"/>
    </location>
    <ligand>
        <name>NAD(+)</name>
        <dbReference type="ChEBI" id="CHEBI:57540"/>
    </ligand>
</feature>
<keyword evidence="3 4" id="KW-0520">NAD</keyword>
<feature type="binding site" evidence="4">
    <location>
        <position position="143"/>
    </location>
    <ligand>
        <name>substrate</name>
    </ligand>
</feature>
<comment type="cofactor">
    <cofactor evidence="4 5">
        <name>NAD(+)</name>
        <dbReference type="ChEBI" id="CHEBI:57540"/>
    </cofactor>
    <text evidence="4 5">Binds 1 NAD(+) per subunit.</text>
</comment>
<comment type="pathway">
    <text evidence="4">Amino-acid biosynthesis; L-homocysteine biosynthesis; L-homocysteine from S-adenosyl-L-homocysteine: step 1/1.</text>
</comment>
<dbReference type="STRING" id="1673428.CPM_0368"/>
<comment type="catalytic activity">
    <reaction evidence="4">
        <text>S-adenosyl-L-homocysteine + H2O = L-homocysteine + adenosine</text>
        <dbReference type="Rhea" id="RHEA:21708"/>
        <dbReference type="ChEBI" id="CHEBI:15377"/>
        <dbReference type="ChEBI" id="CHEBI:16335"/>
        <dbReference type="ChEBI" id="CHEBI:57856"/>
        <dbReference type="ChEBI" id="CHEBI:58199"/>
        <dbReference type="EC" id="3.13.2.1"/>
    </reaction>
</comment>
<dbReference type="Gene3D" id="3.40.50.1480">
    <property type="entry name" value="Adenosylhomocysteinase-like"/>
    <property type="match status" value="1"/>
</dbReference>
<dbReference type="InterPro" id="IPR036291">
    <property type="entry name" value="NAD(P)-bd_dom_sf"/>
</dbReference>
<name>A0A1N5SY94_9ARCH</name>
<feature type="binding site" evidence="4 5">
    <location>
        <position position="333"/>
    </location>
    <ligand>
        <name>NAD(+)</name>
        <dbReference type="ChEBI" id="CHEBI:57540"/>
    </ligand>
</feature>
<dbReference type="PANTHER" id="PTHR23420:SF0">
    <property type="entry name" value="ADENOSYLHOMOCYSTEINASE"/>
    <property type="match status" value="1"/>
</dbReference>
<evidence type="ECO:0000256" key="5">
    <source>
        <dbReference type="PIRSR" id="PIRSR001109-2"/>
    </source>
</evidence>
<dbReference type="GO" id="GO:0006730">
    <property type="term" value="P:one-carbon metabolic process"/>
    <property type="evidence" value="ECO:0007669"/>
    <property type="project" value="UniProtKB-UniRule"/>
</dbReference>
<reference evidence="8 11" key="1">
    <citation type="submission" date="2016-04" db="EMBL/GenBank/DDBJ databases">
        <authorList>
            <person name="Evans L.H."/>
            <person name="Alamgir A."/>
            <person name="Owens N."/>
            <person name="Weber N.D."/>
            <person name="Virtaneva K."/>
            <person name="Barbian K."/>
            <person name="Babar A."/>
            <person name="Rosenke K."/>
        </authorList>
    </citation>
    <scope>NUCLEOTIDE SEQUENCE [LARGE SCALE GENOMIC DNA]</scope>
    <source>
        <strain evidence="8">S5</strain>
        <strain evidence="11">S5(T) (JCM 30642 \VKM B-2941)</strain>
    </source>
</reference>
<dbReference type="InterPro" id="IPR042172">
    <property type="entry name" value="Adenosylhomocyst_ase-like_sf"/>
</dbReference>
<comment type="function">
    <text evidence="4">May play a key role in the regulation of the intracellular concentration of adenosylhomocysteine.</text>
</comment>
<proteinExistence type="inferred from homology"/>
<dbReference type="GO" id="GO:0033353">
    <property type="term" value="P:S-adenosylmethionine cycle"/>
    <property type="evidence" value="ECO:0007669"/>
    <property type="project" value="TreeGrafter"/>
</dbReference>
<dbReference type="SUPFAM" id="SSF51735">
    <property type="entry name" value="NAD(P)-binding Rossmann-fold domains"/>
    <property type="match status" value="1"/>
</dbReference>
<feature type="binding site" evidence="5">
    <location>
        <begin position="209"/>
        <end position="214"/>
    </location>
    <ligand>
        <name>NAD(+)</name>
        <dbReference type="ChEBI" id="CHEBI:57540"/>
    </ligand>
</feature>
<dbReference type="Pfam" id="PF00670">
    <property type="entry name" value="AdoHcyase_NAD"/>
    <property type="match status" value="1"/>
</dbReference>
<comment type="similarity">
    <text evidence="1 4 6">Belongs to the adenosylhomocysteinase family.</text>
</comment>
<evidence type="ECO:0000256" key="1">
    <source>
        <dbReference type="ARBA" id="ARBA00007122"/>
    </source>
</evidence>
<dbReference type="Proteomes" id="UP000195607">
    <property type="component" value="Chromosome I"/>
</dbReference>
<feature type="domain" description="S-adenosyl-L-homocysteine hydrolase NAD binding" evidence="7">
    <location>
        <begin position="178"/>
        <end position="339"/>
    </location>
</feature>
<dbReference type="Pfam" id="PF05221">
    <property type="entry name" value="AdoHcyase"/>
    <property type="match status" value="2"/>
</dbReference>
<dbReference type="NCBIfam" id="TIGR00936">
    <property type="entry name" value="ahcY"/>
    <property type="match status" value="1"/>
</dbReference>
<sequence>MEMKSNGYMRLDWARTHMPVVNSIRDRMIREKPFKGVRIGMALHVEAKTGILALLMQEGGADVTMSSCNPLSTDDAVVKSLKEDYGMKVFARKGETEEEYYEYLNKVIDSRPQIVVDDGGDLVKLLHTSRSEMREGVIGGNEETTTGVNRLRNMEKKGDLKFPMFDVNDASMKHLFDNRYGTGQSALDGIMNATNILIAGKRVSVVGFGYCGKGVALRMKGMGARVTVTEVDPVKANEATMEGYDVMPIKEALKVSDMVVTVTGVKSVVDFEALSNAKDGIILSNAGHFNNEIDLDKLETMSKESEQVRDYVKGYTLQNGKKIYVIADGRLVNLAAGQGHPVEIMDMSFAIQALTAEHLLKNHKSLENKVYPVPYEVDQDVARIRLESIGIKIDQPTEEQIRYSESWEEGT</sequence>
<organism evidence="8 11">
    <name type="scientific">Cuniculiplasma divulgatum</name>
    <dbReference type="NCBI Taxonomy" id="1673428"/>
    <lineage>
        <taxon>Archaea</taxon>
        <taxon>Methanobacteriati</taxon>
        <taxon>Thermoplasmatota</taxon>
        <taxon>Thermoplasmata</taxon>
        <taxon>Thermoplasmatales</taxon>
        <taxon>Cuniculiplasmataceae</taxon>
        <taxon>Cuniculiplasma</taxon>
    </lineage>
</organism>